<protein>
    <submittedName>
        <fullName evidence="2">Uncharacterized protein</fullName>
    </submittedName>
</protein>
<accession>M1CAM9</accession>
<reference evidence="3" key="1">
    <citation type="journal article" date="2011" name="Nature">
        <title>Genome sequence and analysis of the tuber crop potato.</title>
        <authorList>
            <consortium name="The Potato Genome Sequencing Consortium"/>
        </authorList>
    </citation>
    <scope>NUCLEOTIDE SEQUENCE [LARGE SCALE GENOMIC DNA]</scope>
    <source>
        <strain evidence="3">cv. DM1-3 516 R44</strain>
    </source>
</reference>
<keyword evidence="1" id="KW-0472">Membrane</keyword>
<organism evidence="2 3">
    <name type="scientific">Solanum tuberosum</name>
    <name type="common">Potato</name>
    <dbReference type="NCBI Taxonomy" id="4113"/>
    <lineage>
        <taxon>Eukaryota</taxon>
        <taxon>Viridiplantae</taxon>
        <taxon>Streptophyta</taxon>
        <taxon>Embryophyta</taxon>
        <taxon>Tracheophyta</taxon>
        <taxon>Spermatophyta</taxon>
        <taxon>Magnoliopsida</taxon>
        <taxon>eudicotyledons</taxon>
        <taxon>Gunneridae</taxon>
        <taxon>Pentapetalae</taxon>
        <taxon>asterids</taxon>
        <taxon>lamiids</taxon>
        <taxon>Solanales</taxon>
        <taxon>Solanaceae</taxon>
        <taxon>Solanoideae</taxon>
        <taxon>Solaneae</taxon>
        <taxon>Solanum</taxon>
    </lineage>
</organism>
<evidence type="ECO:0000256" key="1">
    <source>
        <dbReference type="SAM" id="Phobius"/>
    </source>
</evidence>
<keyword evidence="1" id="KW-0812">Transmembrane</keyword>
<keyword evidence="3" id="KW-1185">Reference proteome</keyword>
<dbReference type="Proteomes" id="UP000011115">
    <property type="component" value="Unassembled WGS sequence"/>
</dbReference>
<dbReference type="Gramene" id="PGSC0003DMT400063416">
    <property type="protein sequence ID" value="PGSC0003DMT400063416"/>
    <property type="gene ID" value="PGSC0003DMG400024668"/>
</dbReference>
<dbReference type="HOGENOM" id="CLU_2798944_0_0_1"/>
<dbReference type="InParanoid" id="M1CAM9"/>
<sequence length="68" mass="7980">MHLNYKVKHFQPSNREYTVGRFEIHAILQGLNLMFWATCIVALVRECFTIFGTFEQESKFSRAPILSN</sequence>
<dbReference type="AlphaFoldDB" id="M1CAM9"/>
<reference evidence="2" key="2">
    <citation type="submission" date="2015-06" db="UniProtKB">
        <authorList>
            <consortium name="EnsemblPlants"/>
        </authorList>
    </citation>
    <scope>IDENTIFICATION</scope>
    <source>
        <strain evidence="2">DM1-3 516 R44</strain>
    </source>
</reference>
<evidence type="ECO:0000313" key="3">
    <source>
        <dbReference type="Proteomes" id="UP000011115"/>
    </source>
</evidence>
<evidence type="ECO:0000313" key="2">
    <source>
        <dbReference type="EnsemblPlants" id="PGSC0003DMT400063416"/>
    </source>
</evidence>
<name>M1CAM9_SOLTU</name>
<feature type="transmembrane region" description="Helical" evidence="1">
    <location>
        <begin position="33"/>
        <end position="54"/>
    </location>
</feature>
<keyword evidence="1" id="KW-1133">Transmembrane helix</keyword>
<dbReference type="PaxDb" id="4113-PGSC0003DMT400063416"/>
<proteinExistence type="predicted"/>
<dbReference type="EnsemblPlants" id="PGSC0003DMT400063416">
    <property type="protein sequence ID" value="PGSC0003DMT400063416"/>
    <property type="gene ID" value="PGSC0003DMG400024668"/>
</dbReference>